<evidence type="ECO:0000256" key="1">
    <source>
        <dbReference type="ARBA" id="ARBA00022741"/>
    </source>
</evidence>
<dbReference type="SUPFAM" id="SSF52540">
    <property type="entry name" value="P-loop containing nucleoside triphosphate hydrolases"/>
    <property type="match status" value="1"/>
</dbReference>
<dbReference type="PANTHER" id="PTHR43514:SF4">
    <property type="entry name" value="ABC TRANSPORTER I FAMILY MEMBER 10"/>
    <property type="match status" value="1"/>
</dbReference>
<keyword evidence="2 4" id="KW-0067">ATP-binding</keyword>
<dbReference type="InParanoid" id="A0A6C2YIN2"/>
<dbReference type="InterPro" id="IPR050334">
    <property type="entry name" value="Molybdenum_import_ModC"/>
</dbReference>
<sequence length="371" mass="41296">MTDFCIQNLSKTYATGQVALDGVSLSLPLGQHLRIIGPSGAGKSTLLRCIAGLESPEPQAVIQLGATALHALPPHQRGIGWVPQRPLLMPDRPVIEQLRWGASESRWLRRQTIVEWLDLGPLLHRRPHQLSGGEIQRIVLARLFLRECLLWLLDEPTSFLDPPRQRNFREQLHLLQAESGVTILEVTHDWNAIRSDSPVAVLLSGRLCQMGLPRDLLHHPAHPLVAEALTPTLPGQIWNRFAGRWQSSVTGQMGFLPDSPGPMWNPPIGWNGSPKSANRIWFGWSQPVRLGTPRTTDWSLGDWRVVAVDPLVGSPSPSAMIDLDQAGRRVRSWLFHADWPRIGEVVPCGVAVDAVSYYDHSTGLRHDDRDG</sequence>
<gene>
    <name evidence="4" type="ORF">GMBLW1_27360</name>
</gene>
<dbReference type="AlphaFoldDB" id="A0A6C2YIN2"/>
<dbReference type="PROSITE" id="PS50893">
    <property type="entry name" value="ABC_TRANSPORTER_2"/>
    <property type="match status" value="1"/>
</dbReference>
<dbReference type="PROSITE" id="PS00211">
    <property type="entry name" value="ABC_TRANSPORTER_1"/>
    <property type="match status" value="1"/>
</dbReference>
<dbReference type="SMART" id="SM00382">
    <property type="entry name" value="AAA"/>
    <property type="match status" value="1"/>
</dbReference>
<dbReference type="GO" id="GO:0016887">
    <property type="term" value="F:ATP hydrolysis activity"/>
    <property type="evidence" value="ECO:0007669"/>
    <property type="project" value="InterPro"/>
</dbReference>
<proteinExistence type="predicted"/>
<feature type="domain" description="ABC transporter" evidence="3">
    <location>
        <begin position="4"/>
        <end position="229"/>
    </location>
</feature>
<keyword evidence="5" id="KW-1185">Reference proteome</keyword>
<dbReference type="Gene3D" id="3.40.50.300">
    <property type="entry name" value="P-loop containing nucleotide triphosphate hydrolases"/>
    <property type="match status" value="1"/>
</dbReference>
<dbReference type="EMBL" id="LR593887">
    <property type="protein sequence ID" value="VTR97874.1"/>
    <property type="molecule type" value="Genomic_DNA"/>
</dbReference>
<dbReference type="PANTHER" id="PTHR43514">
    <property type="entry name" value="ABC TRANSPORTER I FAMILY MEMBER 10"/>
    <property type="match status" value="1"/>
</dbReference>
<dbReference type="Proteomes" id="UP000464378">
    <property type="component" value="Chromosome"/>
</dbReference>
<evidence type="ECO:0000313" key="4">
    <source>
        <dbReference type="EMBL" id="VIP01224.1"/>
    </source>
</evidence>
<evidence type="ECO:0000256" key="2">
    <source>
        <dbReference type="ARBA" id="ARBA00022840"/>
    </source>
</evidence>
<reference evidence="4" key="1">
    <citation type="submission" date="2019-04" db="EMBL/GenBank/DDBJ databases">
        <authorList>
            <consortium name="Science for Life Laboratories"/>
        </authorList>
    </citation>
    <scope>NUCLEOTIDE SEQUENCE</scope>
    <source>
        <strain evidence="4">MBLW1</strain>
    </source>
</reference>
<dbReference type="RefSeq" id="WP_162656450.1">
    <property type="nucleotide sequence ID" value="NZ_LR593887.1"/>
</dbReference>
<evidence type="ECO:0000313" key="5">
    <source>
        <dbReference type="Proteomes" id="UP000464378"/>
    </source>
</evidence>
<dbReference type="KEGG" id="tim:GMBLW1_27360"/>
<accession>A0A6C2YIN2</accession>
<dbReference type="EMBL" id="LR586016">
    <property type="protein sequence ID" value="VIP01224.1"/>
    <property type="molecule type" value="Genomic_DNA"/>
</dbReference>
<dbReference type="Pfam" id="PF00005">
    <property type="entry name" value="ABC_tran"/>
    <property type="match status" value="1"/>
</dbReference>
<protein>
    <recommendedName>
        <fullName evidence="3">ABC transporter domain-containing protein</fullName>
    </recommendedName>
</protein>
<dbReference type="InterPro" id="IPR003439">
    <property type="entry name" value="ABC_transporter-like_ATP-bd"/>
</dbReference>
<organism evidence="4">
    <name type="scientific">Tuwongella immobilis</name>
    <dbReference type="NCBI Taxonomy" id="692036"/>
    <lineage>
        <taxon>Bacteria</taxon>
        <taxon>Pseudomonadati</taxon>
        <taxon>Planctomycetota</taxon>
        <taxon>Planctomycetia</taxon>
        <taxon>Gemmatales</taxon>
        <taxon>Gemmataceae</taxon>
        <taxon>Tuwongella</taxon>
    </lineage>
</organism>
<dbReference type="InterPro" id="IPR003593">
    <property type="entry name" value="AAA+_ATPase"/>
</dbReference>
<dbReference type="InterPro" id="IPR027417">
    <property type="entry name" value="P-loop_NTPase"/>
</dbReference>
<dbReference type="InterPro" id="IPR017871">
    <property type="entry name" value="ABC_transporter-like_CS"/>
</dbReference>
<keyword evidence="1" id="KW-0547">Nucleotide-binding</keyword>
<evidence type="ECO:0000259" key="3">
    <source>
        <dbReference type="PROSITE" id="PS50893"/>
    </source>
</evidence>
<name>A0A6C2YIN2_9BACT</name>
<dbReference type="GO" id="GO:0005524">
    <property type="term" value="F:ATP binding"/>
    <property type="evidence" value="ECO:0007669"/>
    <property type="project" value="UniProtKB-KW"/>
</dbReference>